<feature type="non-terminal residue" evidence="1">
    <location>
        <position position="1"/>
    </location>
</feature>
<dbReference type="AlphaFoldDB" id="A0A6J4MPC7"/>
<protein>
    <submittedName>
        <fullName evidence="1">Uncharacterized protein</fullName>
    </submittedName>
</protein>
<dbReference type="EMBL" id="CADCTY010001274">
    <property type="protein sequence ID" value="CAA9365342.1"/>
    <property type="molecule type" value="Genomic_DNA"/>
</dbReference>
<evidence type="ECO:0000313" key="1">
    <source>
        <dbReference type="EMBL" id="CAA9365342.1"/>
    </source>
</evidence>
<sequence>YQLLSGFNIPKRILEVAVAEPVRTLACRATAFRLEQPMSQT</sequence>
<name>A0A6J4MPC7_9CYAN</name>
<gene>
    <name evidence="1" type="ORF">AVDCRST_MAG94-3670</name>
</gene>
<organism evidence="1">
    <name type="scientific">uncultured Leptolyngbya sp</name>
    <dbReference type="NCBI Taxonomy" id="332963"/>
    <lineage>
        <taxon>Bacteria</taxon>
        <taxon>Bacillati</taxon>
        <taxon>Cyanobacteriota</taxon>
        <taxon>Cyanophyceae</taxon>
        <taxon>Leptolyngbyales</taxon>
        <taxon>Leptolyngbyaceae</taxon>
        <taxon>Leptolyngbya group</taxon>
        <taxon>Leptolyngbya</taxon>
        <taxon>environmental samples</taxon>
    </lineage>
</organism>
<reference evidence="1" key="1">
    <citation type="submission" date="2020-02" db="EMBL/GenBank/DDBJ databases">
        <authorList>
            <person name="Meier V. D."/>
        </authorList>
    </citation>
    <scope>NUCLEOTIDE SEQUENCE</scope>
    <source>
        <strain evidence="1">AVDCRST_MAG94</strain>
    </source>
</reference>
<accession>A0A6J4MPC7</accession>
<proteinExistence type="predicted"/>